<evidence type="ECO:0000313" key="2">
    <source>
        <dbReference type="Proteomes" id="UP000011713"/>
    </source>
</evidence>
<name>M4BKB7_HYAAE</name>
<dbReference type="VEuPathDB" id="FungiDB:HpaG806850"/>
<evidence type="ECO:0000313" key="1">
    <source>
        <dbReference type="EnsemblProtists" id="HpaP806850"/>
    </source>
</evidence>
<reference evidence="2" key="1">
    <citation type="journal article" date="2010" name="Science">
        <title>Signatures of adaptation to obligate biotrophy in the Hyaloperonospora arabidopsidis genome.</title>
        <authorList>
            <person name="Baxter L."/>
            <person name="Tripathy S."/>
            <person name="Ishaque N."/>
            <person name="Boot N."/>
            <person name="Cabral A."/>
            <person name="Kemen E."/>
            <person name="Thines M."/>
            <person name="Ah-Fong A."/>
            <person name="Anderson R."/>
            <person name="Badejoko W."/>
            <person name="Bittner-Eddy P."/>
            <person name="Boore J.L."/>
            <person name="Chibucos M.C."/>
            <person name="Coates M."/>
            <person name="Dehal P."/>
            <person name="Delehaunty K."/>
            <person name="Dong S."/>
            <person name="Downton P."/>
            <person name="Dumas B."/>
            <person name="Fabro G."/>
            <person name="Fronick C."/>
            <person name="Fuerstenberg S.I."/>
            <person name="Fulton L."/>
            <person name="Gaulin E."/>
            <person name="Govers F."/>
            <person name="Hughes L."/>
            <person name="Humphray S."/>
            <person name="Jiang R.H."/>
            <person name="Judelson H."/>
            <person name="Kamoun S."/>
            <person name="Kyung K."/>
            <person name="Meijer H."/>
            <person name="Minx P."/>
            <person name="Morris P."/>
            <person name="Nelson J."/>
            <person name="Phuntumart V."/>
            <person name="Qutob D."/>
            <person name="Rehmany A."/>
            <person name="Rougon-Cardoso A."/>
            <person name="Ryden P."/>
            <person name="Torto-Alalibo T."/>
            <person name="Studholme D."/>
            <person name="Wang Y."/>
            <person name="Win J."/>
            <person name="Wood J."/>
            <person name="Clifton S.W."/>
            <person name="Rogers J."/>
            <person name="Van den Ackerveken G."/>
            <person name="Jones J.D."/>
            <person name="McDowell J.M."/>
            <person name="Beynon J."/>
            <person name="Tyler B.M."/>
        </authorList>
    </citation>
    <scope>NUCLEOTIDE SEQUENCE [LARGE SCALE GENOMIC DNA]</scope>
    <source>
        <strain evidence="2">Emoy2</strain>
    </source>
</reference>
<dbReference type="InParanoid" id="M4BKB7"/>
<dbReference type="AlphaFoldDB" id="M4BKB7"/>
<keyword evidence="2" id="KW-1185">Reference proteome</keyword>
<dbReference type="EnsemblProtists" id="HpaT806850">
    <property type="protein sequence ID" value="HpaP806850"/>
    <property type="gene ID" value="HpaG806850"/>
</dbReference>
<proteinExistence type="predicted"/>
<sequence>MLVYWSLKSRCKNVIKRRRRGPESKQAVEQRPNAMRQRQVCGAAQALVCHS</sequence>
<dbReference type="Proteomes" id="UP000011713">
    <property type="component" value="Unassembled WGS sequence"/>
</dbReference>
<protein>
    <submittedName>
        <fullName evidence="1">Uncharacterized protein</fullName>
    </submittedName>
</protein>
<dbReference type="EMBL" id="JH598349">
    <property type="status" value="NOT_ANNOTATED_CDS"/>
    <property type="molecule type" value="Genomic_DNA"/>
</dbReference>
<accession>M4BKB7</accession>
<organism evidence="1 2">
    <name type="scientific">Hyaloperonospora arabidopsidis (strain Emoy2)</name>
    <name type="common">Downy mildew agent</name>
    <name type="synonym">Peronospora arabidopsidis</name>
    <dbReference type="NCBI Taxonomy" id="559515"/>
    <lineage>
        <taxon>Eukaryota</taxon>
        <taxon>Sar</taxon>
        <taxon>Stramenopiles</taxon>
        <taxon>Oomycota</taxon>
        <taxon>Peronosporomycetes</taxon>
        <taxon>Peronosporales</taxon>
        <taxon>Peronosporaceae</taxon>
        <taxon>Hyaloperonospora</taxon>
    </lineage>
</organism>
<dbReference type="HOGENOM" id="CLU_3110493_0_0_1"/>
<reference evidence="1" key="2">
    <citation type="submission" date="2015-06" db="UniProtKB">
        <authorList>
            <consortium name="EnsemblProtists"/>
        </authorList>
    </citation>
    <scope>IDENTIFICATION</scope>
    <source>
        <strain evidence="1">Emoy2</strain>
    </source>
</reference>